<sequence length="230" mass="26095">MIEFPKVPPTGEDNIDLDQAYVSKDVPLNQKKGTWFRIYRPTKTPSSVNKVAKITIILFFHMGGFTAFHPDITIFNQPCGRFVSELPCIVLSLDYRLAPENRLPAAYDDAVELLYWLKQQTVELNGGNIAYRTGLCSSDLDLKPVKIAEIIMNQPFFGGERRTKSEIALANDEVLHMPVVDLCWNLALPLRANRDHEYTIPMTQGAYTHNISKLPKVLIRGFEGDPFLDR</sequence>
<proteinExistence type="predicted"/>
<evidence type="ECO:0000313" key="3">
    <source>
        <dbReference type="EMBL" id="KAF6160353.1"/>
    </source>
</evidence>
<feature type="domain" description="Alpha/beta hydrolase fold-3" evidence="1">
    <location>
        <begin position="57"/>
        <end position="230"/>
    </location>
</feature>
<dbReference type="InterPro" id="IPR050466">
    <property type="entry name" value="Carboxylest/Gibb_receptor"/>
</dbReference>
<dbReference type="OrthoDB" id="408631at2759"/>
<organism evidence="2 4">
    <name type="scientific">Kingdonia uniflora</name>
    <dbReference type="NCBI Taxonomy" id="39325"/>
    <lineage>
        <taxon>Eukaryota</taxon>
        <taxon>Viridiplantae</taxon>
        <taxon>Streptophyta</taxon>
        <taxon>Embryophyta</taxon>
        <taxon>Tracheophyta</taxon>
        <taxon>Spermatophyta</taxon>
        <taxon>Magnoliopsida</taxon>
        <taxon>Ranunculales</taxon>
        <taxon>Circaeasteraceae</taxon>
        <taxon>Kingdonia</taxon>
    </lineage>
</organism>
<evidence type="ECO:0000313" key="2">
    <source>
        <dbReference type="EMBL" id="KAF6137733.1"/>
    </source>
</evidence>
<dbReference type="SUPFAM" id="SSF53474">
    <property type="entry name" value="alpha/beta-Hydrolases"/>
    <property type="match status" value="1"/>
</dbReference>
<evidence type="ECO:0000259" key="1">
    <source>
        <dbReference type="Pfam" id="PF07859"/>
    </source>
</evidence>
<dbReference type="InterPro" id="IPR029058">
    <property type="entry name" value="AB_hydrolase_fold"/>
</dbReference>
<reference evidence="2 4" key="1">
    <citation type="journal article" date="2020" name="IScience">
        <title>Genome Sequencing of the Endangered Kingdonia uniflora (Circaeasteraceae, Ranunculales) Reveals Potential Mechanisms of Evolutionary Specialization.</title>
        <authorList>
            <person name="Sun Y."/>
            <person name="Deng T."/>
            <person name="Zhang A."/>
            <person name="Moore M.J."/>
            <person name="Landis J.B."/>
            <person name="Lin N."/>
            <person name="Zhang H."/>
            <person name="Zhang X."/>
            <person name="Huang J."/>
            <person name="Zhang X."/>
            <person name="Sun H."/>
            <person name="Wang H."/>
        </authorList>
    </citation>
    <scope>NUCLEOTIDE SEQUENCE [LARGE SCALE GENOMIC DNA]</scope>
    <source>
        <strain evidence="2">TB1705</strain>
        <tissue evidence="2">Leaf</tissue>
    </source>
</reference>
<dbReference type="PANTHER" id="PTHR23024">
    <property type="entry name" value="ARYLACETAMIDE DEACETYLASE"/>
    <property type="match status" value="1"/>
</dbReference>
<comment type="caution">
    <text evidence="2">The sequence shown here is derived from an EMBL/GenBank/DDBJ whole genome shotgun (WGS) entry which is preliminary data.</text>
</comment>
<dbReference type="GO" id="GO:0016787">
    <property type="term" value="F:hydrolase activity"/>
    <property type="evidence" value="ECO:0007669"/>
    <property type="project" value="InterPro"/>
</dbReference>
<dbReference type="Gene3D" id="3.40.50.1820">
    <property type="entry name" value="alpha/beta hydrolase"/>
    <property type="match status" value="1"/>
</dbReference>
<evidence type="ECO:0000313" key="4">
    <source>
        <dbReference type="Proteomes" id="UP000541444"/>
    </source>
</evidence>
<dbReference type="EMBL" id="JACGCM010001165">
    <property type="protein sequence ID" value="KAF6160353.1"/>
    <property type="molecule type" value="Genomic_DNA"/>
</dbReference>
<dbReference type="Pfam" id="PF07859">
    <property type="entry name" value="Abhydrolase_3"/>
    <property type="match status" value="1"/>
</dbReference>
<dbReference type="EMBL" id="JACGCM010002625">
    <property type="protein sequence ID" value="KAF6137733.1"/>
    <property type="molecule type" value="Genomic_DNA"/>
</dbReference>
<dbReference type="PANTHER" id="PTHR23024:SF113">
    <property type="entry name" value="CARBOXYLESTERASE 8-RELATED"/>
    <property type="match status" value="1"/>
</dbReference>
<dbReference type="AlphaFoldDB" id="A0A7J7L558"/>
<name>A0A7J7L558_9MAGN</name>
<protein>
    <recommendedName>
        <fullName evidence="1">Alpha/beta hydrolase fold-3 domain-containing protein</fullName>
    </recommendedName>
</protein>
<keyword evidence="4" id="KW-1185">Reference proteome</keyword>
<dbReference type="InterPro" id="IPR013094">
    <property type="entry name" value="AB_hydrolase_3"/>
</dbReference>
<dbReference type="Proteomes" id="UP000541444">
    <property type="component" value="Unassembled WGS sequence"/>
</dbReference>
<accession>A0A7J7L558</accession>
<gene>
    <name evidence="2" type="ORF">GIB67_018125</name>
    <name evidence="3" type="ORF">GIB67_019122</name>
</gene>